<keyword evidence="1" id="KW-0472">Membrane</keyword>
<accession>A0ABR4B108</accession>
<evidence type="ECO:0000313" key="2">
    <source>
        <dbReference type="EMBL" id="KAL2051592.1"/>
    </source>
</evidence>
<feature type="transmembrane region" description="Helical" evidence="1">
    <location>
        <begin position="18"/>
        <end position="38"/>
    </location>
</feature>
<name>A0ABR4B108_9LECA</name>
<organism evidence="2 3">
    <name type="scientific">Lepraria finkii</name>
    <dbReference type="NCBI Taxonomy" id="1340010"/>
    <lineage>
        <taxon>Eukaryota</taxon>
        <taxon>Fungi</taxon>
        <taxon>Dikarya</taxon>
        <taxon>Ascomycota</taxon>
        <taxon>Pezizomycotina</taxon>
        <taxon>Lecanoromycetes</taxon>
        <taxon>OSLEUM clade</taxon>
        <taxon>Lecanoromycetidae</taxon>
        <taxon>Lecanorales</taxon>
        <taxon>Lecanorineae</taxon>
        <taxon>Stereocaulaceae</taxon>
        <taxon>Lepraria</taxon>
    </lineage>
</organism>
<keyword evidence="1" id="KW-0812">Transmembrane</keyword>
<protein>
    <recommendedName>
        <fullName evidence="4">DUF1783-domain-containing protein</fullName>
    </recommendedName>
</protein>
<comment type="caution">
    <text evidence="2">The sequence shown here is derived from an EMBL/GenBank/DDBJ whole genome shotgun (WGS) entry which is preliminary data.</text>
</comment>
<reference evidence="2 3" key="1">
    <citation type="submission" date="2024-09" db="EMBL/GenBank/DDBJ databases">
        <title>Rethinking Asexuality: The Enigmatic Case of Functional Sexual Genes in Lepraria (Stereocaulaceae).</title>
        <authorList>
            <person name="Doellman M."/>
            <person name="Sun Y."/>
            <person name="Barcenas-Pena A."/>
            <person name="Lumbsch H.T."/>
            <person name="Grewe F."/>
        </authorList>
    </citation>
    <scope>NUCLEOTIDE SEQUENCE [LARGE SCALE GENOMIC DNA]</scope>
    <source>
        <strain evidence="2 3">Grewe 0041</strain>
    </source>
</reference>
<dbReference type="PANTHER" id="PTHR28523:SF1">
    <property type="entry name" value="CYTOCHROME C OXIDASE ASSEMBLY FACTOR 1"/>
    <property type="match status" value="1"/>
</dbReference>
<dbReference type="EMBL" id="JBHFEH010000033">
    <property type="protein sequence ID" value="KAL2051592.1"/>
    <property type="molecule type" value="Genomic_DNA"/>
</dbReference>
<dbReference type="Pfam" id="PF08695">
    <property type="entry name" value="Coa1"/>
    <property type="match status" value="1"/>
</dbReference>
<dbReference type="InterPro" id="IPR014807">
    <property type="entry name" value="Coa1"/>
</dbReference>
<keyword evidence="1" id="KW-1133">Transmembrane helix</keyword>
<keyword evidence="3" id="KW-1185">Reference proteome</keyword>
<dbReference type="InterPro" id="IPR042432">
    <property type="entry name" value="Coa1_fungi"/>
</dbReference>
<evidence type="ECO:0000313" key="3">
    <source>
        <dbReference type="Proteomes" id="UP001590951"/>
    </source>
</evidence>
<dbReference type="Proteomes" id="UP001590951">
    <property type="component" value="Unassembled WGS sequence"/>
</dbReference>
<evidence type="ECO:0008006" key="4">
    <source>
        <dbReference type="Google" id="ProtNLM"/>
    </source>
</evidence>
<evidence type="ECO:0000256" key="1">
    <source>
        <dbReference type="SAM" id="Phobius"/>
    </source>
</evidence>
<gene>
    <name evidence="2" type="ORF">ABVK25_008006</name>
</gene>
<sequence>MTRRSDRALPTLTSPWRIWAKTLPIFLTLITISALGIFNYQKTSSSIVAATLYALRTSEVGKRELGEEIYFRDMWPWIWGEMNQLHGREHMGFGVKGTRGRGWMRFRSVRVGRMGKFETKEWSLETEDGRKIQLMDEGREDPFLNTALEAEGSD</sequence>
<dbReference type="PANTHER" id="PTHR28523">
    <property type="entry name" value="CYTOCHROME C OXIDASE ASSEMBLY FACTOR 1"/>
    <property type="match status" value="1"/>
</dbReference>
<proteinExistence type="predicted"/>